<feature type="coiled-coil region" evidence="1">
    <location>
        <begin position="46"/>
        <end position="73"/>
    </location>
</feature>
<dbReference type="RefSeq" id="WP_153981162.1">
    <property type="nucleotide sequence ID" value="NZ_BAAANZ010000001.1"/>
</dbReference>
<dbReference type="OrthoDB" id="5121327at2"/>
<dbReference type="Proteomes" id="UP000552883">
    <property type="component" value="Unassembled WGS sequence"/>
</dbReference>
<evidence type="ECO:0000256" key="1">
    <source>
        <dbReference type="SAM" id="Coils"/>
    </source>
</evidence>
<protein>
    <recommendedName>
        <fullName evidence="4">YtxH domain-containing protein</fullName>
    </recommendedName>
</protein>
<sequence>MKNVAWLIAGIAIGFVAAHQVSKTPQGRQFFDEVDTKAREFGSAVVDGYKQREAELRAAVAEAEDTIADLTSRLK</sequence>
<dbReference type="EMBL" id="JACHBS010000001">
    <property type="protein sequence ID" value="MBB5616659.1"/>
    <property type="molecule type" value="Genomic_DNA"/>
</dbReference>
<proteinExistence type="predicted"/>
<evidence type="ECO:0008006" key="4">
    <source>
        <dbReference type="Google" id="ProtNLM"/>
    </source>
</evidence>
<keyword evidence="3" id="KW-1185">Reference proteome</keyword>
<keyword evidence="1" id="KW-0175">Coiled coil</keyword>
<reference evidence="2 3" key="1">
    <citation type="submission" date="2020-08" db="EMBL/GenBank/DDBJ databases">
        <title>Sequencing the genomes of 1000 actinobacteria strains.</title>
        <authorList>
            <person name="Klenk H.-P."/>
        </authorList>
    </citation>
    <scope>NUCLEOTIDE SEQUENCE [LARGE SCALE GENOMIC DNA]</scope>
    <source>
        <strain evidence="2 3">DSM 23889</strain>
    </source>
</reference>
<name>A0A840XL88_9MICO</name>
<comment type="caution">
    <text evidence="2">The sequence shown here is derived from an EMBL/GenBank/DDBJ whole genome shotgun (WGS) entry which is preliminary data.</text>
</comment>
<dbReference type="AlphaFoldDB" id="A0A840XL88"/>
<gene>
    <name evidence="2" type="ORF">BJ959_000155</name>
</gene>
<evidence type="ECO:0000313" key="3">
    <source>
        <dbReference type="Proteomes" id="UP000552883"/>
    </source>
</evidence>
<evidence type="ECO:0000313" key="2">
    <source>
        <dbReference type="EMBL" id="MBB5616659.1"/>
    </source>
</evidence>
<accession>A0A840XL88</accession>
<organism evidence="2 3">
    <name type="scientific">Microcella frigidaquae</name>
    <dbReference type="NCBI Taxonomy" id="424758"/>
    <lineage>
        <taxon>Bacteria</taxon>
        <taxon>Bacillati</taxon>
        <taxon>Actinomycetota</taxon>
        <taxon>Actinomycetes</taxon>
        <taxon>Micrococcales</taxon>
        <taxon>Microbacteriaceae</taxon>
        <taxon>Microcella</taxon>
    </lineage>
</organism>